<reference evidence="2 3" key="1">
    <citation type="submission" date="2018-03" db="EMBL/GenBank/DDBJ databases">
        <title>Diversity of phytobeneficial traits revealed by whole-genome analysis of worldwide-isolated phenazine-producing Pseudomonas spp.</title>
        <authorList>
            <person name="Biessy A."/>
            <person name="Novinscak A."/>
            <person name="Blom J."/>
            <person name="Leger G."/>
            <person name="Thomashow L.S."/>
            <person name="Cazorla F.M."/>
            <person name="Josic D."/>
            <person name="Filion M."/>
        </authorList>
    </citation>
    <scope>NUCLEOTIDE SEQUENCE [LARGE SCALE GENOMIC DNA]</scope>
    <source>
        <strain evidence="2 3">B25</strain>
    </source>
</reference>
<name>A0A3G7TVY3_9PSED</name>
<gene>
    <name evidence="2" type="ORF">C4K04_4921</name>
</gene>
<accession>A0A3G7TVY3</accession>
<evidence type="ECO:0000256" key="1">
    <source>
        <dbReference type="SAM" id="Phobius"/>
    </source>
</evidence>
<keyword evidence="1" id="KW-0812">Transmembrane</keyword>
<dbReference type="AlphaFoldDB" id="A0A3G7TVY3"/>
<feature type="transmembrane region" description="Helical" evidence="1">
    <location>
        <begin position="25"/>
        <end position="48"/>
    </location>
</feature>
<proteinExistence type="predicted"/>
<evidence type="ECO:0000313" key="3">
    <source>
        <dbReference type="Proteomes" id="UP000268048"/>
    </source>
</evidence>
<sequence>MPTGLFIRAQSIPSWSRTEVAMSNVQIGLLVLFGISAFGFVTLSIDLWRARRPGKGK</sequence>
<evidence type="ECO:0000313" key="2">
    <source>
        <dbReference type="EMBL" id="AZE50572.1"/>
    </source>
</evidence>
<protein>
    <submittedName>
        <fullName evidence="2">Uncharacterized protein</fullName>
    </submittedName>
</protein>
<organism evidence="2 3">
    <name type="scientific">Pseudomonas chlororaphis</name>
    <dbReference type="NCBI Taxonomy" id="587753"/>
    <lineage>
        <taxon>Bacteria</taxon>
        <taxon>Pseudomonadati</taxon>
        <taxon>Pseudomonadota</taxon>
        <taxon>Gammaproteobacteria</taxon>
        <taxon>Pseudomonadales</taxon>
        <taxon>Pseudomonadaceae</taxon>
        <taxon>Pseudomonas</taxon>
    </lineage>
</organism>
<dbReference type="EMBL" id="CP027753">
    <property type="protein sequence ID" value="AZE50572.1"/>
    <property type="molecule type" value="Genomic_DNA"/>
</dbReference>
<keyword evidence="1" id="KW-0472">Membrane</keyword>
<dbReference type="Proteomes" id="UP000268048">
    <property type="component" value="Chromosome"/>
</dbReference>
<keyword evidence="1" id="KW-1133">Transmembrane helix</keyword>